<proteinExistence type="predicted"/>
<accession>A0A151K3N0</accession>
<dbReference type="Proteomes" id="UP000078541">
    <property type="component" value="Unassembled WGS sequence"/>
</dbReference>
<dbReference type="Gene3D" id="3.40.50.1820">
    <property type="entry name" value="alpha/beta hydrolase"/>
    <property type="match status" value="1"/>
</dbReference>
<dbReference type="EMBL" id="LKEZ01011058">
    <property type="protein sequence ID" value="KYN50729.1"/>
    <property type="molecule type" value="Genomic_DNA"/>
</dbReference>
<evidence type="ECO:0000313" key="2">
    <source>
        <dbReference type="Proteomes" id="UP000078541"/>
    </source>
</evidence>
<organism evidence="1 2">
    <name type="scientific">Trachymyrmex septentrionalis</name>
    <dbReference type="NCBI Taxonomy" id="34720"/>
    <lineage>
        <taxon>Eukaryota</taxon>
        <taxon>Metazoa</taxon>
        <taxon>Ecdysozoa</taxon>
        <taxon>Arthropoda</taxon>
        <taxon>Hexapoda</taxon>
        <taxon>Insecta</taxon>
        <taxon>Pterygota</taxon>
        <taxon>Neoptera</taxon>
        <taxon>Endopterygota</taxon>
        <taxon>Hymenoptera</taxon>
        <taxon>Apocrita</taxon>
        <taxon>Aculeata</taxon>
        <taxon>Formicoidea</taxon>
        <taxon>Formicidae</taxon>
        <taxon>Myrmicinae</taxon>
        <taxon>Trachymyrmex</taxon>
    </lineage>
</organism>
<reference evidence="1 2" key="1">
    <citation type="submission" date="2016-03" db="EMBL/GenBank/DDBJ databases">
        <title>Trachymyrmex septentrionalis WGS genome.</title>
        <authorList>
            <person name="Nygaard S."/>
            <person name="Hu H."/>
            <person name="Boomsma J."/>
            <person name="Zhang G."/>
        </authorList>
    </citation>
    <scope>NUCLEOTIDE SEQUENCE [LARGE SCALE GENOMIC DNA]</scope>
    <source>
        <strain evidence="1">Tsep2-gDNA-1</strain>
        <tissue evidence="1">Whole body</tissue>
    </source>
</reference>
<dbReference type="SUPFAM" id="SSF53474">
    <property type="entry name" value="alpha/beta-Hydrolases"/>
    <property type="match status" value="1"/>
</dbReference>
<dbReference type="OrthoDB" id="7553598at2759"/>
<dbReference type="AlphaFoldDB" id="A0A151K3N0"/>
<gene>
    <name evidence="1" type="ORF">ALC56_03126</name>
</gene>
<protein>
    <recommendedName>
        <fullName evidence="3">Oleoyl-[acyl-carrier-protein] hydrolase</fullName>
    </recommendedName>
</protein>
<dbReference type="STRING" id="34720.A0A151K3N0"/>
<sequence>MELKKCESWNERSNIFAEQFSVIYTYLSLANLKTLGITIYKHLSALREYDPSTLPPIKSPITLLKCISSINMPIGEDYGLNKVTQGVVKVHCIEGNHVTIMKNEKVAAAINEELPFTI</sequence>
<comment type="caution">
    <text evidence="1">The sequence shown here is derived from an EMBL/GenBank/DDBJ whole genome shotgun (WGS) entry which is preliminary data.</text>
</comment>
<dbReference type="InterPro" id="IPR029058">
    <property type="entry name" value="AB_hydrolase_fold"/>
</dbReference>
<name>A0A151K3N0_9HYME</name>
<keyword evidence="2" id="KW-1185">Reference proteome</keyword>
<evidence type="ECO:0000313" key="1">
    <source>
        <dbReference type="EMBL" id="KYN50729.1"/>
    </source>
</evidence>
<evidence type="ECO:0008006" key="3">
    <source>
        <dbReference type="Google" id="ProtNLM"/>
    </source>
</evidence>
<dbReference type="KEGG" id="tsep:108745281"/>